<keyword evidence="4 6" id="KW-1015">Disulfide bond</keyword>
<evidence type="ECO:0000256" key="4">
    <source>
        <dbReference type="ARBA" id="ARBA00023157"/>
    </source>
</evidence>
<keyword evidence="1 6" id="KW-0245">EGF-like domain</keyword>
<dbReference type="Pfam" id="PF00008">
    <property type="entry name" value="EGF"/>
    <property type="match status" value="1"/>
</dbReference>
<organism evidence="8 9">
    <name type="scientific">Strongylocentrotus purpuratus</name>
    <name type="common">Purple sea urchin</name>
    <dbReference type="NCBI Taxonomy" id="7668"/>
    <lineage>
        <taxon>Eukaryota</taxon>
        <taxon>Metazoa</taxon>
        <taxon>Echinodermata</taxon>
        <taxon>Eleutherozoa</taxon>
        <taxon>Echinozoa</taxon>
        <taxon>Echinoidea</taxon>
        <taxon>Euechinoidea</taxon>
        <taxon>Echinacea</taxon>
        <taxon>Camarodonta</taxon>
        <taxon>Echinidea</taxon>
        <taxon>Strongylocentrotidae</taxon>
        <taxon>Strongylocentrotus</taxon>
    </lineage>
</organism>
<sequence>MPASCTLPIINTVSMGEACLSVPCQYGGNCTEVDDGFKCECPKGFGGNQCEIYPPRNCAELKARDGITEDGTYVIDPDGKHRTLSLPVEMECLMADGVTSVPHDITDQETTPSGLGVGEFVRNVTYPFDSNTILALIQNSKSCKQLIFAKAYRSYIYSSDGLTQNVWWVSRQGRKMPNWGDSPSDHRGCACSYNGASCYGGRRCRADYSEVSGTWREDTGYLTDMRRLPVIRLHTGYTVYQSRHLYYNLGPLLCEGYWF</sequence>
<keyword evidence="9" id="KW-1185">Reference proteome</keyword>
<dbReference type="SUPFAM" id="SSF57196">
    <property type="entry name" value="EGF/Laminin"/>
    <property type="match status" value="1"/>
</dbReference>
<reference evidence="9" key="1">
    <citation type="submission" date="2015-02" db="EMBL/GenBank/DDBJ databases">
        <title>Genome sequencing for Strongylocentrotus purpuratus.</title>
        <authorList>
            <person name="Murali S."/>
            <person name="Liu Y."/>
            <person name="Vee V."/>
            <person name="English A."/>
            <person name="Wang M."/>
            <person name="Skinner E."/>
            <person name="Han Y."/>
            <person name="Muzny D.M."/>
            <person name="Worley K.C."/>
            <person name="Gibbs R.A."/>
        </authorList>
    </citation>
    <scope>NUCLEOTIDE SEQUENCE</scope>
</reference>
<dbReference type="InParanoid" id="A0A7M7PS41"/>
<dbReference type="PROSITE" id="PS50026">
    <property type="entry name" value="EGF_3"/>
    <property type="match status" value="1"/>
</dbReference>
<keyword evidence="5" id="KW-0325">Glycoprotein</keyword>
<evidence type="ECO:0000259" key="7">
    <source>
        <dbReference type="PROSITE" id="PS50026"/>
    </source>
</evidence>
<dbReference type="CDD" id="cd00054">
    <property type="entry name" value="EGF_CA"/>
    <property type="match status" value="1"/>
</dbReference>
<feature type="disulfide bond" evidence="6">
    <location>
        <begin position="41"/>
        <end position="50"/>
    </location>
</feature>
<reference evidence="8" key="2">
    <citation type="submission" date="2021-01" db="UniProtKB">
        <authorList>
            <consortium name="EnsemblMetazoa"/>
        </authorList>
    </citation>
    <scope>IDENTIFICATION</scope>
</reference>
<dbReference type="PROSITE" id="PS01186">
    <property type="entry name" value="EGF_2"/>
    <property type="match status" value="1"/>
</dbReference>
<evidence type="ECO:0000256" key="3">
    <source>
        <dbReference type="ARBA" id="ARBA00022737"/>
    </source>
</evidence>
<dbReference type="EnsemblMetazoa" id="XM_031000052">
    <property type="protein sequence ID" value="XP_030855912"/>
    <property type="gene ID" value="LOC100887875"/>
</dbReference>
<dbReference type="AlphaFoldDB" id="A0A7M7PS41"/>
<proteinExistence type="predicted"/>
<dbReference type="Proteomes" id="UP000007110">
    <property type="component" value="Unassembled WGS sequence"/>
</dbReference>
<dbReference type="SMART" id="SM00181">
    <property type="entry name" value="EGF"/>
    <property type="match status" value="1"/>
</dbReference>
<keyword evidence="2" id="KW-0732">Signal</keyword>
<evidence type="ECO:0000256" key="5">
    <source>
        <dbReference type="ARBA" id="ARBA00023180"/>
    </source>
</evidence>
<dbReference type="OMA" id="NCNANDY"/>
<protein>
    <recommendedName>
        <fullName evidence="7">EGF-like domain-containing protein</fullName>
    </recommendedName>
</protein>
<dbReference type="KEGG" id="spu:100887875"/>
<name>A0A7M7PS41_STRPU</name>
<dbReference type="Gene3D" id="2.10.25.10">
    <property type="entry name" value="Laminin"/>
    <property type="match status" value="1"/>
</dbReference>
<evidence type="ECO:0000313" key="8">
    <source>
        <dbReference type="EnsemblMetazoa" id="XP_030855912"/>
    </source>
</evidence>
<feature type="domain" description="EGF-like" evidence="7">
    <location>
        <begin position="15"/>
        <end position="51"/>
    </location>
</feature>
<keyword evidence="3" id="KW-0677">Repeat</keyword>
<dbReference type="RefSeq" id="XP_030855912.1">
    <property type="nucleotide sequence ID" value="XM_031000052.1"/>
</dbReference>
<evidence type="ECO:0000256" key="1">
    <source>
        <dbReference type="ARBA" id="ARBA00022536"/>
    </source>
</evidence>
<dbReference type="InterPro" id="IPR000742">
    <property type="entry name" value="EGF"/>
</dbReference>
<dbReference type="OrthoDB" id="26719at2759"/>
<dbReference type="FunFam" id="2.10.25.10:FF:000255">
    <property type="entry name" value="Sushi, nidogen and EGF-like domains 1"/>
    <property type="match status" value="1"/>
</dbReference>
<dbReference type="PROSITE" id="PS00022">
    <property type="entry name" value="EGF_1"/>
    <property type="match status" value="1"/>
</dbReference>
<comment type="caution">
    <text evidence="6">Lacks conserved residue(s) required for the propagation of feature annotation.</text>
</comment>
<dbReference type="Gene3D" id="2.60.120.1000">
    <property type="match status" value="1"/>
</dbReference>
<accession>A0A7M7PS41</accession>
<evidence type="ECO:0000256" key="2">
    <source>
        <dbReference type="ARBA" id="ARBA00022729"/>
    </source>
</evidence>
<evidence type="ECO:0000313" key="9">
    <source>
        <dbReference type="Proteomes" id="UP000007110"/>
    </source>
</evidence>
<evidence type="ECO:0000256" key="6">
    <source>
        <dbReference type="PROSITE-ProRule" id="PRU00076"/>
    </source>
</evidence>
<dbReference type="GeneID" id="100887875"/>